<dbReference type="KEGG" id="bcoh:BC6307_16190"/>
<proteinExistence type="predicted"/>
<dbReference type="InterPro" id="IPR002575">
    <property type="entry name" value="Aminoglycoside_PTrfase"/>
</dbReference>
<dbReference type="Gene3D" id="3.90.1200.10">
    <property type="match status" value="1"/>
</dbReference>
<dbReference type="Pfam" id="PF01636">
    <property type="entry name" value="APH"/>
    <property type="match status" value="1"/>
</dbReference>
<sequence>MKNKNYLMRGDLNSNRLFFYLTKVEKLQINHVDKIKENLFKVKTFDTTFILKGFKDELTVRMNVAISQHLQQERFFQCVSYYKFVNGNYYIELDNMFWAMTTYIPQRRNVSFTYKRDREAGLMLLKALHDTSKDLSLLKQIVPTERNVENWLIRLRRFEQNGALLIELFGEHTIKDIVSYSKQSLLALQQLPLPEEKQVLLHGDVASHNFLKGKDEQFYIIDFDLASIGHKEWDYVQFTNRILPSIGWDEKKFLQMPILPNLLKSNQLFRVAITFPMDILREGNKFINGQSIYAAHFLSYYAKTWQLRKKFLTNIIKVIK</sequence>
<dbReference type="Proteomes" id="UP000215224">
    <property type="component" value="Chromosome"/>
</dbReference>
<dbReference type="STRING" id="1314751.GCA_001591425_01550"/>
<dbReference type="SUPFAM" id="SSF56112">
    <property type="entry name" value="Protein kinase-like (PK-like)"/>
    <property type="match status" value="1"/>
</dbReference>
<dbReference type="InterPro" id="IPR047175">
    <property type="entry name" value="CotS-like"/>
</dbReference>
<dbReference type="AlphaFoldDB" id="A0A223KTP8"/>
<dbReference type="EMBL" id="CP018866">
    <property type="protein sequence ID" value="AST92718.1"/>
    <property type="molecule type" value="Genomic_DNA"/>
</dbReference>
<name>A0A223KTP8_9BACI</name>
<evidence type="ECO:0000313" key="2">
    <source>
        <dbReference type="EMBL" id="AST92718.1"/>
    </source>
</evidence>
<evidence type="ECO:0000259" key="1">
    <source>
        <dbReference type="Pfam" id="PF01636"/>
    </source>
</evidence>
<accession>A0A223KTP8</accession>
<keyword evidence="3" id="KW-1185">Reference proteome</keyword>
<dbReference type="PANTHER" id="PTHR39179">
    <property type="entry name" value="SPORE COAT PROTEIN I"/>
    <property type="match status" value="1"/>
</dbReference>
<dbReference type="Gene3D" id="3.30.200.20">
    <property type="entry name" value="Phosphorylase Kinase, domain 1"/>
    <property type="match status" value="1"/>
</dbReference>
<gene>
    <name evidence="2" type="ORF">BC6307_16190</name>
</gene>
<dbReference type="PANTHER" id="PTHR39179:SF3">
    <property type="entry name" value="COTS-RELATED PROTEIN"/>
    <property type="match status" value="1"/>
</dbReference>
<dbReference type="GO" id="GO:0042601">
    <property type="term" value="C:endospore-forming forespore"/>
    <property type="evidence" value="ECO:0007669"/>
    <property type="project" value="TreeGrafter"/>
</dbReference>
<feature type="domain" description="Aminoglycoside phosphotransferase" evidence="1">
    <location>
        <begin position="42"/>
        <end position="241"/>
    </location>
</feature>
<protein>
    <recommendedName>
        <fullName evidence="1">Aminoglycoside phosphotransferase domain-containing protein</fullName>
    </recommendedName>
</protein>
<reference evidence="2 3" key="1">
    <citation type="submission" date="2016-12" db="EMBL/GenBank/DDBJ databases">
        <title>The whole genome sequencing and assembly of Bacillus cohnii DSM 6307T strain.</title>
        <authorList>
            <person name="Lee Y.-J."/>
            <person name="Yi H."/>
            <person name="Bahn Y.-S."/>
            <person name="Kim J.F."/>
            <person name="Lee D.-W."/>
        </authorList>
    </citation>
    <scope>NUCLEOTIDE SEQUENCE [LARGE SCALE GENOMIC DNA]</scope>
    <source>
        <strain evidence="2 3">DSM 6307</strain>
    </source>
</reference>
<organism evidence="2 3">
    <name type="scientific">Sutcliffiella cohnii</name>
    <dbReference type="NCBI Taxonomy" id="33932"/>
    <lineage>
        <taxon>Bacteria</taxon>
        <taxon>Bacillati</taxon>
        <taxon>Bacillota</taxon>
        <taxon>Bacilli</taxon>
        <taxon>Bacillales</taxon>
        <taxon>Bacillaceae</taxon>
        <taxon>Sutcliffiella</taxon>
    </lineage>
</organism>
<dbReference type="InterPro" id="IPR011009">
    <property type="entry name" value="Kinase-like_dom_sf"/>
</dbReference>
<evidence type="ECO:0000313" key="3">
    <source>
        <dbReference type="Proteomes" id="UP000215224"/>
    </source>
</evidence>